<feature type="chain" id="PRO_5020993632" evidence="1">
    <location>
        <begin position="21"/>
        <end position="153"/>
    </location>
</feature>
<reference evidence="2 3" key="2">
    <citation type="journal article" date="2019" name="G3 (Bethesda)">
        <title>Hybrid Assembly of the Genome of the Entomopathogenic Nematode Steinernema carpocapsae Identifies the X-Chromosome.</title>
        <authorList>
            <person name="Serra L."/>
            <person name="Macchietto M."/>
            <person name="Macias-Munoz A."/>
            <person name="McGill C.J."/>
            <person name="Rodriguez I.M."/>
            <person name="Rodriguez B."/>
            <person name="Murad R."/>
            <person name="Mortazavi A."/>
        </authorList>
    </citation>
    <scope>NUCLEOTIDE SEQUENCE [LARGE SCALE GENOMIC DNA]</scope>
    <source>
        <strain evidence="2 3">ALL</strain>
    </source>
</reference>
<keyword evidence="3" id="KW-1185">Reference proteome</keyword>
<proteinExistence type="predicted"/>
<comment type="caution">
    <text evidence="2">The sequence shown here is derived from an EMBL/GenBank/DDBJ whole genome shotgun (WGS) entry which is preliminary data.</text>
</comment>
<evidence type="ECO:0000313" key="2">
    <source>
        <dbReference type="EMBL" id="TKR64578.1"/>
    </source>
</evidence>
<protein>
    <submittedName>
        <fullName evidence="2">Uncharacterized protein</fullName>
    </submittedName>
</protein>
<gene>
    <name evidence="2" type="ORF">L596_025085</name>
</gene>
<accession>A0A4U5M6S2</accession>
<organism evidence="2 3">
    <name type="scientific">Steinernema carpocapsae</name>
    <name type="common">Entomopathogenic nematode</name>
    <dbReference type="NCBI Taxonomy" id="34508"/>
    <lineage>
        <taxon>Eukaryota</taxon>
        <taxon>Metazoa</taxon>
        <taxon>Ecdysozoa</taxon>
        <taxon>Nematoda</taxon>
        <taxon>Chromadorea</taxon>
        <taxon>Rhabditida</taxon>
        <taxon>Tylenchina</taxon>
        <taxon>Panagrolaimomorpha</taxon>
        <taxon>Strongyloidoidea</taxon>
        <taxon>Steinernematidae</taxon>
        <taxon>Steinernema</taxon>
    </lineage>
</organism>
<keyword evidence="1" id="KW-0732">Signal</keyword>
<dbReference type="OrthoDB" id="10402316at2759"/>
<name>A0A4U5M6S2_STECR</name>
<sequence length="153" mass="17344">MKMVPIGIFVLIAVAASVDAKKTCYGKILNFYKTNLTANEELQGMLEEKQFDEILLATFEKVNQKCGKEQSDAVKIEFLENAETIELVKDLLGHLSVEDRLQLHKMVIEENRLGVYSFFTAKALNFFTNPHVSGLVWKLAGRMPQLSMPRTSF</sequence>
<dbReference type="Proteomes" id="UP000298663">
    <property type="component" value="Unassembled WGS sequence"/>
</dbReference>
<evidence type="ECO:0000256" key="1">
    <source>
        <dbReference type="SAM" id="SignalP"/>
    </source>
</evidence>
<dbReference type="AlphaFoldDB" id="A0A4U5M6S2"/>
<evidence type="ECO:0000313" key="3">
    <source>
        <dbReference type="Proteomes" id="UP000298663"/>
    </source>
</evidence>
<dbReference type="EMBL" id="AZBU02000009">
    <property type="protein sequence ID" value="TKR64578.1"/>
    <property type="molecule type" value="Genomic_DNA"/>
</dbReference>
<reference evidence="2 3" key="1">
    <citation type="journal article" date="2015" name="Genome Biol.">
        <title>Comparative genomics of Steinernema reveals deeply conserved gene regulatory networks.</title>
        <authorList>
            <person name="Dillman A.R."/>
            <person name="Macchietto M."/>
            <person name="Porter C.F."/>
            <person name="Rogers A."/>
            <person name="Williams B."/>
            <person name="Antoshechkin I."/>
            <person name="Lee M.M."/>
            <person name="Goodwin Z."/>
            <person name="Lu X."/>
            <person name="Lewis E.E."/>
            <person name="Goodrich-Blair H."/>
            <person name="Stock S.P."/>
            <person name="Adams B.J."/>
            <person name="Sternberg P.W."/>
            <person name="Mortazavi A."/>
        </authorList>
    </citation>
    <scope>NUCLEOTIDE SEQUENCE [LARGE SCALE GENOMIC DNA]</scope>
    <source>
        <strain evidence="2 3">ALL</strain>
    </source>
</reference>
<feature type="signal peptide" evidence="1">
    <location>
        <begin position="1"/>
        <end position="20"/>
    </location>
</feature>